<keyword evidence="1" id="KW-0732">Signal</keyword>
<dbReference type="EMBL" id="EF495211">
    <property type="protein sequence ID" value="ABR67015.1"/>
    <property type="molecule type" value="Genomic_DNA"/>
</dbReference>
<reference evidence="2" key="1">
    <citation type="submission" date="2007-03" db="EMBL/GenBank/DDBJ databases">
        <authorList>
            <person name="Jerke K.H."/>
            <person name="Nakatsu C.H."/>
            <person name="Konopka A.E."/>
        </authorList>
    </citation>
    <scope>NUCLEOTIDE SEQUENCE</scope>
    <source>
        <strain evidence="2">AK-1</strain>
        <plasmid evidence="2">pSI-1</plasmid>
    </source>
</reference>
<name>A6YFL1_9MICC</name>
<feature type="chain" id="PRO_5002705513" description="Secreted protein" evidence="1">
    <location>
        <begin position="22"/>
        <end position="80"/>
    </location>
</feature>
<evidence type="ECO:0000313" key="2">
    <source>
        <dbReference type="EMBL" id="ABR67015.1"/>
    </source>
</evidence>
<reference evidence="2" key="2">
    <citation type="journal article" date="2008" name="Plasmid">
        <title>Comparative analysis of eight Arthrobacter plasmids.</title>
        <authorList>
            <person name="Jerke K."/>
            <person name="Nakatsu C.H."/>
            <person name="Beasley F."/>
            <person name="Konopka A."/>
        </authorList>
    </citation>
    <scope>NUCLEOTIDE SEQUENCE</scope>
    <source>
        <strain evidence="2">AK-1</strain>
        <plasmid evidence="2">pSI-1</plasmid>
    </source>
</reference>
<geneLocation type="plasmid" evidence="2">
    <name>pSI-1</name>
</geneLocation>
<accession>A6YFL1</accession>
<dbReference type="AlphaFoldDB" id="A6YFL1"/>
<sequence length="80" mass="8615">MSASMRSMRMMTLLACAIAGAASGGTSPVELACRAILVDVVRHGPDQALKGRKLHELVTPFRRAFTVLVQRCFDQEPVGS</sequence>
<keyword evidence="2" id="KW-0614">Plasmid</keyword>
<evidence type="ECO:0000256" key="1">
    <source>
        <dbReference type="SAM" id="SignalP"/>
    </source>
</evidence>
<proteinExistence type="predicted"/>
<evidence type="ECO:0008006" key="3">
    <source>
        <dbReference type="Google" id="ProtNLM"/>
    </source>
</evidence>
<feature type="signal peptide" evidence="1">
    <location>
        <begin position="1"/>
        <end position="21"/>
    </location>
</feature>
<protein>
    <recommendedName>
        <fullName evidence="3">Secreted protein</fullName>
    </recommendedName>
</protein>
<organism evidence="2">
    <name type="scientific">Arthrobacter sp. AK-1</name>
    <dbReference type="NCBI Taxonomy" id="415095"/>
    <lineage>
        <taxon>Bacteria</taxon>
        <taxon>Bacillati</taxon>
        <taxon>Actinomycetota</taxon>
        <taxon>Actinomycetes</taxon>
        <taxon>Micrococcales</taxon>
        <taxon>Micrococcaceae</taxon>
        <taxon>Arthrobacter</taxon>
    </lineage>
</organism>